<dbReference type="CDD" id="cd01647">
    <property type="entry name" value="RT_LTR"/>
    <property type="match status" value="1"/>
</dbReference>
<dbReference type="SUPFAM" id="SSF56672">
    <property type="entry name" value="DNA/RNA polymerases"/>
    <property type="match status" value="1"/>
</dbReference>
<feature type="compositionally biased region" description="Basic and acidic residues" evidence="1">
    <location>
        <begin position="61"/>
        <end position="82"/>
    </location>
</feature>
<feature type="compositionally biased region" description="Polar residues" evidence="1">
    <location>
        <begin position="1"/>
        <end position="15"/>
    </location>
</feature>
<dbReference type="Proteomes" id="UP000683360">
    <property type="component" value="Unassembled WGS sequence"/>
</dbReference>
<dbReference type="Gene3D" id="3.30.70.270">
    <property type="match status" value="1"/>
</dbReference>
<dbReference type="InterPro" id="IPR043128">
    <property type="entry name" value="Rev_trsase/Diguanyl_cyclase"/>
</dbReference>
<dbReference type="EMBL" id="CAJPWZ010001516">
    <property type="protein sequence ID" value="CAG2217243.1"/>
    <property type="molecule type" value="Genomic_DNA"/>
</dbReference>
<feature type="domain" description="Reverse transcriptase" evidence="2">
    <location>
        <begin position="440"/>
        <end position="622"/>
    </location>
</feature>
<dbReference type="Gene3D" id="3.10.10.10">
    <property type="entry name" value="HIV Type 1 Reverse Transcriptase, subunit A, domain 1"/>
    <property type="match status" value="1"/>
</dbReference>
<comment type="caution">
    <text evidence="3">The sequence shown here is derived from an EMBL/GenBank/DDBJ whole genome shotgun (WGS) entry which is preliminary data.</text>
</comment>
<evidence type="ECO:0000256" key="1">
    <source>
        <dbReference type="SAM" id="MobiDB-lite"/>
    </source>
</evidence>
<dbReference type="AlphaFoldDB" id="A0A8S3S826"/>
<evidence type="ECO:0000259" key="2">
    <source>
        <dbReference type="PROSITE" id="PS50878"/>
    </source>
</evidence>
<dbReference type="InterPro" id="IPR052055">
    <property type="entry name" value="Hepadnavirus_pol/RT"/>
</dbReference>
<dbReference type="PROSITE" id="PS50878">
    <property type="entry name" value="RT_POL"/>
    <property type="match status" value="1"/>
</dbReference>
<name>A0A8S3S826_MYTED</name>
<accession>A0A8S3S826</accession>
<feature type="region of interest" description="Disordered" evidence="1">
    <location>
        <begin position="1"/>
        <end position="27"/>
    </location>
</feature>
<organism evidence="3 4">
    <name type="scientific">Mytilus edulis</name>
    <name type="common">Blue mussel</name>
    <dbReference type="NCBI Taxonomy" id="6550"/>
    <lineage>
        <taxon>Eukaryota</taxon>
        <taxon>Metazoa</taxon>
        <taxon>Spiralia</taxon>
        <taxon>Lophotrochozoa</taxon>
        <taxon>Mollusca</taxon>
        <taxon>Bivalvia</taxon>
        <taxon>Autobranchia</taxon>
        <taxon>Pteriomorphia</taxon>
        <taxon>Mytilida</taxon>
        <taxon>Mytiloidea</taxon>
        <taxon>Mytilidae</taxon>
        <taxon>Mytilinae</taxon>
        <taxon>Mytilus</taxon>
    </lineage>
</organism>
<protein>
    <recommendedName>
        <fullName evidence="2">Reverse transcriptase domain-containing protein</fullName>
    </recommendedName>
</protein>
<dbReference type="CDD" id="cd09275">
    <property type="entry name" value="RNase_HI_RT_DIRS1"/>
    <property type="match status" value="1"/>
</dbReference>
<dbReference type="PANTHER" id="PTHR33050:SF7">
    <property type="entry name" value="RIBONUCLEASE H"/>
    <property type="match status" value="1"/>
</dbReference>
<dbReference type="Pfam" id="PF00078">
    <property type="entry name" value="RVT_1"/>
    <property type="match status" value="1"/>
</dbReference>
<dbReference type="InterPro" id="IPR000477">
    <property type="entry name" value="RT_dom"/>
</dbReference>
<keyword evidence="4" id="KW-1185">Reference proteome</keyword>
<dbReference type="InterPro" id="IPR043502">
    <property type="entry name" value="DNA/RNA_pol_sf"/>
</dbReference>
<dbReference type="PANTHER" id="PTHR33050">
    <property type="entry name" value="REVERSE TRANSCRIPTASE DOMAIN-CONTAINING PROTEIN"/>
    <property type="match status" value="1"/>
</dbReference>
<reference evidence="3" key="1">
    <citation type="submission" date="2021-03" db="EMBL/GenBank/DDBJ databases">
        <authorList>
            <person name="Bekaert M."/>
        </authorList>
    </citation>
    <scope>NUCLEOTIDE SEQUENCE</scope>
</reference>
<evidence type="ECO:0000313" key="4">
    <source>
        <dbReference type="Proteomes" id="UP000683360"/>
    </source>
</evidence>
<gene>
    <name evidence="3" type="ORF">MEDL_30933</name>
</gene>
<evidence type="ECO:0000313" key="3">
    <source>
        <dbReference type="EMBL" id="CAG2217243.1"/>
    </source>
</evidence>
<feature type="region of interest" description="Disordered" evidence="1">
    <location>
        <begin position="48"/>
        <end position="117"/>
    </location>
</feature>
<sequence>MDKKSSNLSDISSVESDNDLDPTVLKIFDTDQEEESFSGLEHVDSATVSGLQVPNNVAKKGSNDSRRGRDITKQKSSEKEIVAKGPGKGPGMNLKGKAPLKRKKVPGTSQTGNLPEIDCMQGQGDDEHLEEPSEGYAYSMHDIFSSTDPNDNQIINADSAGIELPRIFEDQTKFSDPVTESLAQFVNNACTRKADISKFLEGKQVPSNCKSLIPPTINTEIWNCLYSNIQQRDRSLQEAQKILGLSIVPMIEMAEILKGNQIDISKFKQLLTQSIALASNAFFEINIKRRYFIRPYVSKKFQQLCSASYPIEEHLFPNDVGKRMKEINEASQINRQRPIMEIKQGQRPRLQSQGLLQRKVLESKVSFDNVNIPFQAGSLTKKLQNWQLLTEDEWILNAIKGYKIEFFKTPLQFSTPKVIDFGQDRNDIVDQEVSELLRLGAISQCEHEQGEFISNIFLVTKKGGKFRPVVNLKKLNEFIEYNHFKMENIETVLKSIKRNSYFVSFDLQNAYFSLAIHPSNRKYLKFEWNEKLYKFNCLCFGLSCAPRVFTKLMKVIFAHIRRLGISAFYYIDDSLLEADCVEKCLNQSQIITSMMSDLGFYINYEKSNLIPSTRVIYLGHLIDSVEFKVYLPDEKIEKILKACLDVITATSCGKLTIRNVAHLIGLFTSARNAVRLSALFFRFLNRDKVDALVKNNDNFDSKMSLSHEAQTEIKWWQENINIKNGKDIRPSKVSCYLETDASKSGWGATFEGVETGGRWIEQESCLHINILEIKAVYFALLSLCKDLHDTHLCIKSDNSSAVAYINNQGGSILSLFNISKLIWLWCEERNIYVTAVHVLGKLNITADYMSRHFSDSTEWKLHEKVFAKICHLYYEPDIDLFATRLNKQVLSYVSWFPEPDAVASDAFSICWSDFNPYIFPPFSMISRVLQKIQDDQ</sequence>
<dbReference type="OrthoDB" id="6140287at2759"/>
<proteinExistence type="predicted"/>